<feature type="transmembrane region" description="Helical" evidence="2">
    <location>
        <begin position="244"/>
        <end position="267"/>
    </location>
</feature>
<feature type="domain" description="Ig-like" evidence="4">
    <location>
        <begin position="8"/>
        <end position="122"/>
    </location>
</feature>
<dbReference type="SUPFAM" id="SSF48726">
    <property type="entry name" value="Immunoglobulin"/>
    <property type="match status" value="1"/>
</dbReference>
<sequence length="323" mass="35444">MAGHRWIQRLSILILGFQFTGATVFARDGGDVTLTCDNVINDQTNCDRTSWIFSSGIIAVSLFDLGKIKTESNSKSDRLSVTEKCSLVIKKVTEEDVGRYTCRQFDKSGQTQQGQDAVADLSVVTMTERKDTDKVNLNCWTHGACSHTVKLLYDGKDVKTVFKDVIESQSPCNATVRFVNYTNHKNLFSCEVTDGNNKQQFPFILQPPGDITITATTPKPKSSVTTSTKQGADTNRDSSNPKGLLKIIIVSVGLTALIIVVVTVEIWTRTKVFELTTSSVSCCFPQVENDEDEGSTPLINNFNISSPQESLTAADSSLHLVLL</sequence>
<proteinExistence type="predicted"/>
<gene>
    <name evidence="5" type="ORF">Q5P01_000417</name>
</gene>
<keyword evidence="2" id="KW-0812">Transmembrane</keyword>
<feature type="chain" id="PRO_5041724499" description="Ig-like domain-containing protein" evidence="3">
    <location>
        <begin position="23"/>
        <end position="323"/>
    </location>
</feature>
<keyword evidence="3" id="KW-0732">Signal</keyword>
<feature type="region of interest" description="Disordered" evidence="1">
    <location>
        <begin position="214"/>
        <end position="237"/>
    </location>
</feature>
<evidence type="ECO:0000313" key="6">
    <source>
        <dbReference type="Proteomes" id="UP001187415"/>
    </source>
</evidence>
<dbReference type="Proteomes" id="UP001187415">
    <property type="component" value="Unassembled WGS sequence"/>
</dbReference>
<dbReference type="InterPro" id="IPR013783">
    <property type="entry name" value="Ig-like_fold"/>
</dbReference>
<dbReference type="InterPro" id="IPR036179">
    <property type="entry name" value="Ig-like_dom_sf"/>
</dbReference>
<comment type="caution">
    <text evidence="5">The sequence shown here is derived from an EMBL/GenBank/DDBJ whole genome shotgun (WGS) entry which is preliminary data.</text>
</comment>
<evidence type="ECO:0000313" key="5">
    <source>
        <dbReference type="EMBL" id="KAK2814468.1"/>
    </source>
</evidence>
<reference evidence="5" key="1">
    <citation type="submission" date="2023-07" db="EMBL/GenBank/DDBJ databases">
        <title>Chromosome-level Genome Assembly of Striped Snakehead (Channa striata).</title>
        <authorList>
            <person name="Liu H."/>
        </authorList>
    </citation>
    <scope>NUCLEOTIDE SEQUENCE</scope>
    <source>
        <strain evidence="5">Gz</strain>
        <tissue evidence="5">Muscle</tissue>
    </source>
</reference>
<dbReference type="PANTHER" id="PTHR11422">
    <property type="entry name" value="T-CELL SURFACE GLYCOPROTEIN CD4"/>
    <property type="match status" value="1"/>
</dbReference>
<dbReference type="InterPro" id="IPR013106">
    <property type="entry name" value="Ig_V-set"/>
</dbReference>
<keyword evidence="2" id="KW-1133">Transmembrane helix</keyword>
<dbReference type="Pfam" id="PF07686">
    <property type="entry name" value="V-set"/>
    <property type="match status" value="1"/>
</dbReference>
<dbReference type="InterPro" id="IPR007110">
    <property type="entry name" value="Ig-like_dom"/>
</dbReference>
<evidence type="ECO:0000256" key="1">
    <source>
        <dbReference type="SAM" id="MobiDB-lite"/>
    </source>
</evidence>
<dbReference type="EMBL" id="JAUPFM010000043">
    <property type="protein sequence ID" value="KAK2814468.1"/>
    <property type="molecule type" value="Genomic_DNA"/>
</dbReference>
<dbReference type="PROSITE" id="PS50835">
    <property type="entry name" value="IG_LIKE"/>
    <property type="match status" value="1"/>
</dbReference>
<feature type="compositionally biased region" description="Low complexity" evidence="1">
    <location>
        <begin position="214"/>
        <end position="229"/>
    </location>
</feature>
<evidence type="ECO:0000256" key="3">
    <source>
        <dbReference type="SAM" id="SignalP"/>
    </source>
</evidence>
<name>A0AA88LEW4_CHASR</name>
<dbReference type="InterPro" id="IPR003599">
    <property type="entry name" value="Ig_sub"/>
</dbReference>
<dbReference type="Gene3D" id="2.60.40.10">
    <property type="entry name" value="Immunoglobulins"/>
    <property type="match status" value="1"/>
</dbReference>
<dbReference type="SMART" id="SM00409">
    <property type="entry name" value="IG"/>
    <property type="match status" value="1"/>
</dbReference>
<protein>
    <recommendedName>
        <fullName evidence="4">Ig-like domain-containing protein</fullName>
    </recommendedName>
</protein>
<evidence type="ECO:0000256" key="2">
    <source>
        <dbReference type="SAM" id="Phobius"/>
    </source>
</evidence>
<feature type="signal peptide" evidence="3">
    <location>
        <begin position="1"/>
        <end position="22"/>
    </location>
</feature>
<organism evidence="5 6">
    <name type="scientific">Channa striata</name>
    <name type="common">Snakehead murrel</name>
    <name type="synonym">Ophicephalus striatus</name>
    <dbReference type="NCBI Taxonomy" id="64152"/>
    <lineage>
        <taxon>Eukaryota</taxon>
        <taxon>Metazoa</taxon>
        <taxon>Chordata</taxon>
        <taxon>Craniata</taxon>
        <taxon>Vertebrata</taxon>
        <taxon>Euteleostomi</taxon>
        <taxon>Actinopterygii</taxon>
        <taxon>Neopterygii</taxon>
        <taxon>Teleostei</taxon>
        <taxon>Neoteleostei</taxon>
        <taxon>Acanthomorphata</taxon>
        <taxon>Anabantaria</taxon>
        <taxon>Anabantiformes</taxon>
        <taxon>Channoidei</taxon>
        <taxon>Channidae</taxon>
        <taxon>Channa</taxon>
    </lineage>
</organism>
<keyword evidence="2" id="KW-0472">Membrane</keyword>
<keyword evidence="6" id="KW-1185">Reference proteome</keyword>
<dbReference type="AlphaFoldDB" id="A0AA88LEW4"/>
<evidence type="ECO:0000259" key="4">
    <source>
        <dbReference type="PROSITE" id="PS50835"/>
    </source>
</evidence>
<accession>A0AA88LEW4</accession>